<evidence type="ECO:0000313" key="1">
    <source>
        <dbReference type="EMBL" id="CAB4144943.1"/>
    </source>
</evidence>
<dbReference type="EMBL" id="LR796441">
    <property type="protein sequence ID" value="CAB4144943.1"/>
    <property type="molecule type" value="Genomic_DNA"/>
</dbReference>
<dbReference type="EMBL" id="LR796634">
    <property type="protein sequence ID" value="CAB4156008.1"/>
    <property type="molecule type" value="Genomic_DNA"/>
</dbReference>
<evidence type="ECO:0000313" key="2">
    <source>
        <dbReference type="EMBL" id="CAB4156008.1"/>
    </source>
</evidence>
<name>A0A6J5MHS4_9CAUD</name>
<organism evidence="1">
    <name type="scientific">uncultured Caudovirales phage</name>
    <dbReference type="NCBI Taxonomy" id="2100421"/>
    <lineage>
        <taxon>Viruses</taxon>
        <taxon>Duplodnaviria</taxon>
        <taxon>Heunggongvirae</taxon>
        <taxon>Uroviricota</taxon>
        <taxon>Caudoviricetes</taxon>
        <taxon>Peduoviridae</taxon>
        <taxon>Maltschvirus</taxon>
        <taxon>Maltschvirus maltsch</taxon>
    </lineage>
</organism>
<sequence length="162" mass="18593">MQSRIAAIMVFKEWANVACKEHGEHVVEIGGIAKPYMQGLLHAKDIVDLLNGGWDSFIVSKTTITDGVITKTYTDPKYKAVHNHCNKLRIKGVYFNNTMRKALSAACHNYEIVELCFRTPAPNVFEAMIKLIPEEELKNKDLVVKYARNIFYVMRKPYRKTK</sequence>
<proteinExistence type="predicted"/>
<accession>A0A6J5MHS4</accession>
<protein>
    <submittedName>
        <fullName evidence="1">Uncharacterized protein</fullName>
    </submittedName>
</protein>
<gene>
    <name evidence="1" type="ORF">UFOVP467_3</name>
    <name evidence="2" type="ORF">UFOVP657_31</name>
</gene>
<reference evidence="1" key="1">
    <citation type="submission" date="2020-04" db="EMBL/GenBank/DDBJ databases">
        <authorList>
            <person name="Chiriac C."/>
            <person name="Salcher M."/>
            <person name="Ghai R."/>
            <person name="Kavagutti S V."/>
        </authorList>
    </citation>
    <scope>NUCLEOTIDE SEQUENCE</scope>
</reference>